<evidence type="ECO:0000313" key="3">
    <source>
        <dbReference type="Proteomes" id="UP000183994"/>
    </source>
</evidence>
<sequence length="161" mass="18089">MEKTVARSSAAPSKAMVRLYIAVTAVLAFTGFGQMPIFKRYYLADIPGLGWSANFYATHAIHYLGASLLFFLMAYHITGYFLAGRHSYSLTKSGWARVIFLAGLTVTGIFRVLKNMPDIVFSPNFTMFIDFAHLGFAMLFLFSCLGFLIFRTGWLKEVTHN</sequence>
<evidence type="ECO:0008006" key="4">
    <source>
        <dbReference type="Google" id="ProtNLM"/>
    </source>
</evidence>
<organism evidence="2 3">
    <name type="scientific">Desulfatibacillum alkenivorans DSM 16219</name>
    <dbReference type="NCBI Taxonomy" id="1121393"/>
    <lineage>
        <taxon>Bacteria</taxon>
        <taxon>Pseudomonadati</taxon>
        <taxon>Thermodesulfobacteriota</taxon>
        <taxon>Desulfobacteria</taxon>
        <taxon>Desulfobacterales</taxon>
        <taxon>Desulfatibacillaceae</taxon>
        <taxon>Desulfatibacillum</taxon>
    </lineage>
</organism>
<dbReference type="Proteomes" id="UP000183994">
    <property type="component" value="Unassembled WGS sequence"/>
</dbReference>
<gene>
    <name evidence="2" type="ORF">SAMN02745216_01161</name>
</gene>
<dbReference type="OrthoDB" id="9787143at2"/>
<feature type="transmembrane region" description="Helical" evidence="1">
    <location>
        <begin position="20"/>
        <end position="41"/>
    </location>
</feature>
<reference evidence="3" key="1">
    <citation type="submission" date="2016-11" db="EMBL/GenBank/DDBJ databases">
        <authorList>
            <person name="Varghese N."/>
            <person name="Submissions S."/>
        </authorList>
    </citation>
    <scope>NUCLEOTIDE SEQUENCE [LARGE SCALE GENOMIC DNA]</scope>
    <source>
        <strain evidence="3">DSM 16219</strain>
    </source>
</reference>
<keyword evidence="3" id="KW-1185">Reference proteome</keyword>
<protein>
    <recommendedName>
        <fullName evidence="4">FeS-binding protein</fullName>
    </recommendedName>
</protein>
<evidence type="ECO:0000256" key="1">
    <source>
        <dbReference type="SAM" id="Phobius"/>
    </source>
</evidence>
<dbReference type="EMBL" id="FQZU01000005">
    <property type="protein sequence ID" value="SHJ18963.1"/>
    <property type="molecule type" value="Genomic_DNA"/>
</dbReference>
<dbReference type="AlphaFoldDB" id="A0A1M6HA14"/>
<feature type="transmembrane region" description="Helical" evidence="1">
    <location>
        <begin position="95"/>
        <end position="113"/>
    </location>
</feature>
<proteinExistence type="predicted"/>
<keyword evidence="1" id="KW-0812">Transmembrane</keyword>
<feature type="transmembrane region" description="Helical" evidence="1">
    <location>
        <begin position="61"/>
        <end position="83"/>
    </location>
</feature>
<accession>A0A1M6HA14</accession>
<keyword evidence="1" id="KW-0472">Membrane</keyword>
<keyword evidence="1" id="KW-1133">Transmembrane helix</keyword>
<dbReference type="RefSeq" id="WP_073473895.1">
    <property type="nucleotide sequence ID" value="NZ_FQZU01000005.1"/>
</dbReference>
<dbReference type="STRING" id="1121393.SAMN02745216_01161"/>
<name>A0A1M6HA14_9BACT</name>
<evidence type="ECO:0000313" key="2">
    <source>
        <dbReference type="EMBL" id="SHJ18963.1"/>
    </source>
</evidence>
<feature type="transmembrane region" description="Helical" evidence="1">
    <location>
        <begin position="125"/>
        <end position="150"/>
    </location>
</feature>